<sequence>MFKPSVNARDNSKSSYKEIYLHIWRLFFEGENHPITFPALGEARGSVRLLLTKNYPVPSPAFRAGGPSFGRSQNRIQGQSRGFEGTGGGRGRVFRSQGYLLSVMGQRGYFDRESASLVEWSQLRLPGSRVRFPCRAKYN</sequence>
<reference evidence="2" key="1">
    <citation type="submission" date="2016-07" db="EMBL/GenBank/DDBJ databases">
        <authorList>
            <person name="Bretaudeau A."/>
        </authorList>
    </citation>
    <scope>NUCLEOTIDE SEQUENCE</scope>
    <source>
        <strain evidence="2">Rice</strain>
        <tissue evidence="2">Whole body</tissue>
    </source>
</reference>
<organism evidence="2">
    <name type="scientific">Spodoptera frugiperda</name>
    <name type="common">Fall armyworm</name>
    <dbReference type="NCBI Taxonomy" id="7108"/>
    <lineage>
        <taxon>Eukaryota</taxon>
        <taxon>Metazoa</taxon>
        <taxon>Ecdysozoa</taxon>
        <taxon>Arthropoda</taxon>
        <taxon>Hexapoda</taxon>
        <taxon>Insecta</taxon>
        <taxon>Pterygota</taxon>
        <taxon>Neoptera</taxon>
        <taxon>Endopterygota</taxon>
        <taxon>Lepidoptera</taxon>
        <taxon>Glossata</taxon>
        <taxon>Ditrysia</taxon>
        <taxon>Noctuoidea</taxon>
        <taxon>Noctuidae</taxon>
        <taxon>Amphipyrinae</taxon>
        <taxon>Spodoptera</taxon>
    </lineage>
</organism>
<dbReference type="AlphaFoldDB" id="A0A2H1W3R4"/>
<evidence type="ECO:0000256" key="1">
    <source>
        <dbReference type="SAM" id="MobiDB-lite"/>
    </source>
</evidence>
<dbReference type="EMBL" id="ODYU01006004">
    <property type="protein sequence ID" value="SOQ47472.1"/>
    <property type="molecule type" value="Genomic_DNA"/>
</dbReference>
<name>A0A2H1W3R4_SPOFR</name>
<protein>
    <submittedName>
        <fullName evidence="2">SFRICE_018707</fullName>
    </submittedName>
</protein>
<evidence type="ECO:0000313" key="2">
    <source>
        <dbReference type="EMBL" id="SOQ47472.1"/>
    </source>
</evidence>
<accession>A0A2H1W3R4</accession>
<gene>
    <name evidence="2" type="ORF">SFRICE_018707</name>
</gene>
<proteinExistence type="predicted"/>
<feature type="region of interest" description="Disordered" evidence="1">
    <location>
        <begin position="64"/>
        <end position="89"/>
    </location>
</feature>